<keyword evidence="2" id="KW-0732">Signal</keyword>
<reference evidence="3 4" key="1">
    <citation type="submission" date="2014-02" db="EMBL/GenBank/DDBJ databases">
        <title>Draft genome of Erwinia mallotivora strain BT-MARDI, a papaya dieback pathogen.</title>
        <authorList>
            <person name="Redzuan R."/>
            <person name="Abu Bakar N."/>
            <person name="Badrun R."/>
            <person name="Mohd Raih M.F."/>
            <person name="Rozano L."/>
            <person name="Mat Amin N."/>
        </authorList>
    </citation>
    <scope>NUCLEOTIDE SEQUENCE [LARGE SCALE GENOMIC DNA]</scope>
    <source>
        <strain evidence="3 4">BT-MARDI</strain>
    </source>
</reference>
<dbReference type="Proteomes" id="UP000019918">
    <property type="component" value="Unassembled WGS sequence"/>
</dbReference>
<evidence type="ECO:0000313" key="4">
    <source>
        <dbReference type="Proteomes" id="UP000019918"/>
    </source>
</evidence>
<name>A0A014NIM6_9GAMM</name>
<comment type="caution">
    <text evidence="3">The sequence shown here is derived from an EMBL/GenBank/DDBJ whole genome shotgun (WGS) entry which is preliminary data.</text>
</comment>
<dbReference type="EMBL" id="JFHN01000075">
    <property type="protein sequence ID" value="EXU73655.1"/>
    <property type="molecule type" value="Genomic_DNA"/>
</dbReference>
<feature type="compositionally biased region" description="Basic and acidic residues" evidence="1">
    <location>
        <begin position="66"/>
        <end position="77"/>
    </location>
</feature>
<dbReference type="OrthoDB" id="6547844at2"/>
<evidence type="ECO:0000256" key="1">
    <source>
        <dbReference type="SAM" id="MobiDB-lite"/>
    </source>
</evidence>
<keyword evidence="4" id="KW-1185">Reference proteome</keyword>
<feature type="signal peptide" evidence="2">
    <location>
        <begin position="1"/>
        <end position="19"/>
    </location>
</feature>
<dbReference type="PATRIC" id="fig|69222.5.peg.4618"/>
<dbReference type="RefSeq" id="WP_034941765.1">
    <property type="nucleotide sequence ID" value="NZ_JFHN01000075.1"/>
</dbReference>
<proteinExistence type="predicted"/>
<evidence type="ECO:0000313" key="3">
    <source>
        <dbReference type="EMBL" id="EXU73655.1"/>
    </source>
</evidence>
<organism evidence="3 4">
    <name type="scientific">Erwinia mallotivora</name>
    <dbReference type="NCBI Taxonomy" id="69222"/>
    <lineage>
        <taxon>Bacteria</taxon>
        <taxon>Pseudomonadati</taxon>
        <taxon>Pseudomonadota</taxon>
        <taxon>Gammaproteobacteria</taxon>
        <taxon>Enterobacterales</taxon>
        <taxon>Erwiniaceae</taxon>
        <taxon>Erwinia</taxon>
    </lineage>
</organism>
<dbReference type="STRING" id="69222.BG55_22635"/>
<feature type="region of interest" description="Disordered" evidence="1">
    <location>
        <begin position="44"/>
        <end position="89"/>
    </location>
</feature>
<gene>
    <name evidence="3" type="ORF">BG55_22635</name>
</gene>
<evidence type="ECO:0000256" key="2">
    <source>
        <dbReference type="SAM" id="SignalP"/>
    </source>
</evidence>
<sequence>MKRTLLSILFGACSLFALSQGVAVAGVEKNASVWLLTPASWHPNPNKLHENYPWDLGEGAQNELHQQPHDKVSKDGDANSQAKAEYHQS</sequence>
<dbReference type="AlphaFoldDB" id="A0A014NIM6"/>
<feature type="chain" id="PRO_5001472699" evidence="2">
    <location>
        <begin position="20"/>
        <end position="89"/>
    </location>
</feature>
<accession>A0A014NIM6</accession>
<protein>
    <submittedName>
        <fullName evidence="3">Uncharacterized protein</fullName>
    </submittedName>
</protein>